<comment type="function">
    <text evidence="6">Involved in transcription antitermination. Required for transcription of ribosomal RNA (rRNA) genes. Binds specifically to the boxA antiterminator sequence of the ribosomal RNA (rrn) operons.</text>
</comment>
<protein>
    <recommendedName>
        <fullName evidence="6">Transcription antitermination protein NusB</fullName>
    </recommendedName>
    <alternativeName>
        <fullName evidence="6">Antitermination factor NusB</fullName>
    </alternativeName>
</protein>
<accession>Q8GLK4</accession>
<dbReference type="EMBL" id="AY135660">
    <property type="protein sequence ID" value="AAN12293.1"/>
    <property type="molecule type" value="Genomic_DNA"/>
</dbReference>
<keyword evidence="5 6" id="KW-0804">Transcription</keyword>
<keyword evidence="4 6" id="KW-0805">Transcription regulation</keyword>
<sequence>MRYRKSARDTAFLVLYRWDLRGDKPSEIFKEVVEEKNIQNKNTYEYAKKLVETTVNNISEIDAIIEKHLKGWSIDRLGYVERNALRLGVAELLFLKSQEPGRVFIDIIDIVKKFTDEKAAKFVNGVLSAIYRSFLEKKKEKVKN</sequence>
<evidence type="ECO:0000256" key="4">
    <source>
        <dbReference type="ARBA" id="ARBA00023015"/>
    </source>
</evidence>
<evidence type="ECO:0000256" key="6">
    <source>
        <dbReference type="HAMAP-Rule" id="MF_00073"/>
    </source>
</evidence>
<organism evidence="8">
    <name type="scientific">Aquifex pyrophilus</name>
    <dbReference type="NCBI Taxonomy" id="2714"/>
    <lineage>
        <taxon>Bacteria</taxon>
        <taxon>Pseudomonadati</taxon>
        <taxon>Aquificota</taxon>
        <taxon>Aquificia</taxon>
        <taxon>Aquificales</taxon>
        <taxon>Aquificaceae</taxon>
        <taxon>Aquifex</taxon>
    </lineage>
</organism>
<dbReference type="Pfam" id="PF01029">
    <property type="entry name" value="NusB"/>
    <property type="match status" value="1"/>
</dbReference>
<dbReference type="PANTHER" id="PTHR11078">
    <property type="entry name" value="N UTILIZATION SUBSTANCE PROTEIN B-RELATED"/>
    <property type="match status" value="1"/>
</dbReference>
<dbReference type="AlphaFoldDB" id="Q8GLK4"/>
<keyword evidence="2 6" id="KW-0889">Transcription antitermination</keyword>
<dbReference type="InterPro" id="IPR011605">
    <property type="entry name" value="NusB_fam"/>
</dbReference>
<reference evidence="8" key="1">
    <citation type="journal article" date="2004" name="J. Biol. Chem.">
        <title>A reciprocal single mutation affects the metal requirement of 3-deoxy-D-manno-2-octulosonate-8-phosphate (KDO8P) synthases from Aquifex pyrophilus and Escherichia coli.</title>
        <authorList>
            <person name="Shulami S."/>
            <person name="Furdui C."/>
            <person name="Adir N."/>
            <person name="Shoham Y."/>
            <person name="Anderson K.S."/>
            <person name="Baasov T."/>
        </authorList>
    </citation>
    <scope>NUCLEOTIDE SEQUENCE</scope>
</reference>
<evidence type="ECO:0000256" key="5">
    <source>
        <dbReference type="ARBA" id="ARBA00023163"/>
    </source>
</evidence>
<dbReference type="InterPro" id="IPR006027">
    <property type="entry name" value="NusB_RsmB_TIM44"/>
</dbReference>
<dbReference type="CDD" id="cd00619">
    <property type="entry name" value="Terminator_NusB"/>
    <property type="match status" value="1"/>
</dbReference>
<dbReference type="GO" id="GO:0003723">
    <property type="term" value="F:RNA binding"/>
    <property type="evidence" value="ECO:0007669"/>
    <property type="project" value="UniProtKB-UniRule"/>
</dbReference>
<dbReference type="HAMAP" id="MF_00073">
    <property type="entry name" value="NusB"/>
    <property type="match status" value="1"/>
</dbReference>
<dbReference type="PANTHER" id="PTHR11078:SF3">
    <property type="entry name" value="ANTITERMINATION NUSB DOMAIN-CONTAINING PROTEIN"/>
    <property type="match status" value="1"/>
</dbReference>
<evidence type="ECO:0000256" key="2">
    <source>
        <dbReference type="ARBA" id="ARBA00022814"/>
    </source>
</evidence>
<dbReference type="Gene3D" id="1.10.940.10">
    <property type="entry name" value="NusB-like"/>
    <property type="match status" value="1"/>
</dbReference>
<keyword evidence="3 6" id="KW-0694">RNA-binding</keyword>
<dbReference type="NCBIfam" id="TIGR01951">
    <property type="entry name" value="nusB"/>
    <property type="match status" value="1"/>
</dbReference>
<dbReference type="SUPFAM" id="SSF48013">
    <property type="entry name" value="NusB-like"/>
    <property type="match status" value="1"/>
</dbReference>
<dbReference type="GO" id="GO:0005829">
    <property type="term" value="C:cytosol"/>
    <property type="evidence" value="ECO:0007669"/>
    <property type="project" value="TreeGrafter"/>
</dbReference>
<evidence type="ECO:0000259" key="7">
    <source>
        <dbReference type="Pfam" id="PF01029"/>
    </source>
</evidence>
<dbReference type="InterPro" id="IPR035926">
    <property type="entry name" value="NusB-like_sf"/>
</dbReference>
<evidence type="ECO:0000313" key="8">
    <source>
        <dbReference type="EMBL" id="AAN12293.1"/>
    </source>
</evidence>
<proteinExistence type="inferred from homology"/>
<feature type="domain" description="NusB/RsmB/TIM44" evidence="7">
    <location>
        <begin position="6"/>
        <end position="132"/>
    </location>
</feature>
<comment type="similarity">
    <text evidence="1 6">Belongs to the NusB family.</text>
</comment>
<dbReference type="GO" id="GO:0006353">
    <property type="term" value="P:DNA-templated transcription termination"/>
    <property type="evidence" value="ECO:0007669"/>
    <property type="project" value="UniProtKB-UniRule"/>
</dbReference>
<evidence type="ECO:0000256" key="1">
    <source>
        <dbReference type="ARBA" id="ARBA00005952"/>
    </source>
</evidence>
<name>Q8GLK4_AQUPY</name>
<evidence type="ECO:0000256" key="3">
    <source>
        <dbReference type="ARBA" id="ARBA00022884"/>
    </source>
</evidence>
<gene>
    <name evidence="6 8" type="primary">nusB</name>
</gene>
<dbReference type="GO" id="GO:0031564">
    <property type="term" value="P:transcription antitermination"/>
    <property type="evidence" value="ECO:0007669"/>
    <property type="project" value="UniProtKB-KW"/>
</dbReference>